<keyword evidence="2" id="KW-0539">Nucleus</keyword>
<feature type="compositionally biased region" description="Polar residues" evidence="3">
    <location>
        <begin position="627"/>
        <end position="659"/>
    </location>
</feature>
<feature type="region of interest" description="Disordered" evidence="3">
    <location>
        <begin position="917"/>
        <end position="945"/>
    </location>
</feature>
<feature type="region of interest" description="Disordered" evidence="3">
    <location>
        <begin position="196"/>
        <end position="223"/>
    </location>
</feature>
<name>A0ABQ8ECS1_BRANA</name>
<evidence type="ECO:0000256" key="2">
    <source>
        <dbReference type="ARBA" id="ARBA00023242"/>
    </source>
</evidence>
<dbReference type="SMART" id="SM00466">
    <property type="entry name" value="SRA"/>
    <property type="match status" value="1"/>
</dbReference>
<feature type="compositionally biased region" description="Polar residues" evidence="3">
    <location>
        <begin position="935"/>
        <end position="945"/>
    </location>
</feature>
<evidence type="ECO:0000256" key="1">
    <source>
        <dbReference type="ARBA" id="ARBA00004584"/>
    </source>
</evidence>
<feature type="compositionally biased region" description="Polar residues" evidence="3">
    <location>
        <begin position="41"/>
        <end position="55"/>
    </location>
</feature>
<comment type="caution">
    <text evidence="5">The sequence shown here is derived from an EMBL/GenBank/DDBJ whole genome shotgun (WGS) entry which is preliminary data.</text>
</comment>
<feature type="region of interest" description="Disordered" evidence="3">
    <location>
        <begin position="41"/>
        <end position="60"/>
    </location>
</feature>
<accession>A0ABQ8ECS1</accession>
<organism evidence="5 6">
    <name type="scientific">Brassica napus</name>
    <name type="common">Rape</name>
    <dbReference type="NCBI Taxonomy" id="3708"/>
    <lineage>
        <taxon>Eukaryota</taxon>
        <taxon>Viridiplantae</taxon>
        <taxon>Streptophyta</taxon>
        <taxon>Embryophyta</taxon>
        <taxon>Tracheophyta</taxon>
        <taxon>Spermatophyta</taxon>
        <taxon>Magnoliopsida</taxon>
        <taxon>eudicotyledons</taxon>
        <taxon>Gunneridae</taxon>
        <taxon>Pentapetalae</taxon>
        <taxon>rosids</taxon>
        <taxon>malvids</taxon>
        <taxon>Brassicales</taxon>
        <taxon>Brassicaceae</taxon>
        <taxon>Brassiceae</taxon>
        <taxon>Brassica</taxon>
    </lineage>
</organism>
<feature type="compositionally biased region" description="Polar residues" evidence="3">
    <location>
        <begin position="471"/>
        <end position="499"/>
    </location>
</feature>
<feature type="region of interest" description="Disordered" evidence="3">
    <location>
        <begin position="627"/>
        <end position="668"/>
    </location>
</feature>
<comment type="subcellular location">
    <subcellularLocation>
        <location evidence="1">Chromosome</location>
        <location evidence="1">Centromere</location>
    </subcellularLocation>
</comment>
<feature type="compositionally biased region" description="Polar residues" evidence="3">
    <location>
        <begin position="690"/>
        <end position="713"/>
    </location>
</feature>
<gene>
    <name evidence="5" type="ORF">HID58_006924</name>
</gene>
<dbReference type="PANTHER" id="PTHR45660:SF75">
    <property type="entry name" value="YDG DOMAIN-CONTAINING PROTEIN"/>
    <property type="match status" value="1"/>
</dbReference>
<dbReference type="InterPro" id="IPR003105">
    <property type="entry name" value="SRA_YDG"/>
</dbReference>
<protein>
    <recommendedName>
        <fullName evidence="4">YDG domain-containing protein</fullName>
    </recommendedName>
</protein>
<feature type="region of interest" description="Disordered" evidence="3">
    <location>
        <begin position="574"/>
        <end position="613"/>
    </location>
</feature>
<evidence type="ECO:0000313" key="6">
    <source>
        <dbReference type="Proteomes" id="UP000824890"/>
    </source>
</evidence>
<feature type="region of interest" description="Disordered" evidence="3">
    <location>
        <begin position="438"/>
        <end position="499"/>
    </location>
</feature>
<keyword evidence="6" id="KW-1185">Reference proteome</keyword>
<feature type="compositionally biased region" description="Polar residues" evidence="3">
    <location>
        <begin position="574"/>
        <end position="603"/>
    </location>
</feature>
<dbReference type="InterPro" id="IPR051357">
    <property type="entry name" value="H3K9_HMTase_SUVAR3-9"/>
</dbReference>
<reference evidence="5 6" key="1">
    <citation type="submission" date="2021-05" db="EMBL/GenBank/DDBJ databases">
        <title>Genome Assembly of Synthetic Allotetraploid Brassica napus Reveals Homoeologous Exchanges between Subgenomes.</title>
        <authorList>
            <person name="Davis J.T."/>
        </authorList>
    </citation>
    <scope>NUCLEOTIDE SEQUENCE [LARGE SCALE GENOMIC DNA]</scope>
    <source>
        <strain evidence="6">cv. Da-Ae</strain>
        <tissue evidence="5">Seedling</tissue>
    </source>
</reference>
<feature type="compositionally biased region" description="Polar residues" evidence="3">
    <location>
        <begin position="438"/>
        <end position="454"/>
    </location>
</feature>
<dbReference type="InterPro" id="IPR036987">
    <property type="entry name" value="SRA-YDG_sf"/>
</dbReference>
<dbReference type="SUPFAM" id="SSF88697">
    <property type="entry name" value="PUA domain-like"/>
    <property type="match status" value="1"/>
</dbReference>
<dbReference type="Gene3D" id="2.30.280.10">
    <property type="entry name" value="SRA-YDG"/>
    <property type="match status" value="1"/>
</dbReference>
<proteinExistence type="predicted"/>
<dbReference type="Proteomes" id="UP000824890">
    <property type="component" value="Unassembled WGS sequence"/>
</dbReference>
<evidence type="ECO:0000256" key="3">
    <source>
        <dbReference type="SAM" id="MobiDB-lite"/>
    </source>
</evidence>
<evidence type="ECO:0000313" key="5">
    <source>
        <dbReference type="EMBL" id="KAH0939463.1"/>
    </source>
</evidence>
<dbReference type="EMBL" id="JAGKQM010000002">
    <property type="protein sequence ID" value="KAH0939463.1"/>
    <property type="molecule type" value="Genomic_DNA"/>
</dbReference>
<feature type="domain" description="YDG" evidence="4">
    <location>
        <begin position="285"/>
        <end position="375"/>
    </location>
</feature>
<sequence length="945" mass="103826">MNETGSTSKKGSSFKDVDDDVTRKSLRKFIAIPRQSKNAMNYDSTKKNQTPVKVQSQRHVRPISVGSKRAKICERTTTLYSSCFETMRGSTSGCVNQRQAGTSTNANVSTSKSVSYDVIRKTRESPTQVVTLPGQSKSAKNRFETLRGLTSGCVNQRQAGTSTNAYAVSPSSQAGPSKAASFAMRGNLSFTERAELQRLSSPPPTHRRSKYDDVLRNKRQSQTHSGVTIPLMERDLCPREKVSKARRFFKMIFKELLVDVEAKRITRIDHDVRMMLKEQNMCVNTDYRVGEVLGILVGDEFEYKTEMSVVGLHFGIMSGIDCHEMKGGDQLLYSGIGKGLLKGNMALLLGGERNRTLPVSARTCQRNGLTCHPFQDDSTKKNQTTVKVQSQIQVRPISVGSKRPKICERTTLYSSCAFFFCSLPLEINFRMCESKASGPSTNADAVSPSSQTGPSKAASFATKRNLRRVNQRQAGPSTNAYAVSPSSQAGPSKAASFSTRGSLSFTQKAKLQRLSETMRGSTSGCVNQRQAEPSTNAYAVSPSSQAEPSKAVSFATRGNLSFTERAELQRLSETMRGSTSGCVNQRQAEPSTNAYAVSPSTGPSKAASFATRGNLSFTERAELQRLSETMRGSTSRCVNQSQTGPSTNAYAVSPSSQAGPSKAPSFATRGNLRFNEKAELQRLSETMMESTSGCVNQRQTEPSTNTYAVSPSNRRSKYDNALKRQSQTHSGVTIPLIVRDLCLREKVSKARRLFKMIFKELLVDVEAKRTTRIDHDVRMMLKEQNMCVNTDYRVGEVPGILVGDEFEYTTEMILVDTRSLPPMLMQFLLQVKRDLPKLPPLQQLQCLSEKMRGSTSGCVNQRQAEPSTNAYAVSPLSQAGPSKAASFATRGNLSFTERAELQRCVNQRQLGPFTNAYAVSPSSQAGPSKAVSFSRRGNLSFTERA</sequence>
<dbReference type="PANTHER" id="PTHR45660">
    <property type="entry name" value="HISTONE-LYSINE N-METHYLTRANSFERASE SETMAR"/>
    <property type="match status" value="1"/>
</dbReference>
<feature type="compositionally biased region" description="Polar residues" evidence="3">
    <location>
        <begin position="516"/>
        <end position="547"/>
    </location>
</feature>
<dbReference type="InterPro" id="IPR015947">
    <property type="entry name" value="PUA-like_sf"/>
</dbReference>
<evidence type="ECO:0000259" key="4">
    <source>
        <dbReference type="SMART" id="SM00466"/>
    </source>
</evidence>
<feature type="region of interest" description="Disordered" evidence="3">
    <location>
        <begin position="690"/>
        <end position="717"/>
    </location>
</feature>
<feature type="region of interest" description="Disordered" evidence="3">
    <location>
        <begin position="516"/>
        <end position="549"/>
    </location>
</feature>